<name>A0A6A4HFG1_9AGAR</name>
<dbReference type="SUPFAM" id="SSF50978">
    <property type="entry name" value="WD40 repeat-like"/>
    <property type="match status" value="1"/>
</dbReference>
<dbReference type="Proteomes" id="UP000799118">
    <property type="component" value="Unassembled WGS sequence"/>
</dbReference>
<feature type="repeat" description="WD" evidence="3">
    <location>
        <begin position="689"/>
        <end position="730"/>
    </location>
</feature>
<gene>
    <name evidence="6" type="ORF">BT96DRAFT_885401</name>
</gene>
<dbReference type="InterPro" id="IPR020472">
    <property type="entry name" value="WD40_PAC1"/>
</dbReference>
<accession>A0A6A4HFG1</accession>
<feature type="domain" description="T6SS Phospholipase effector Tle1-like catalytic" evidence="5">
    <location>
        <begin position="39"/>
        <end position="323"/>
    </location>
</feature>
<proteinExistence type="predicted"/>
<feature type="repeat" description="WD" evidence="3">
    <location>
        <begin position="731"/>
        <end position="772"/>
    </location>
</feature>
<evidence type="ECO:0000256" key="2">
    <source>
        <dbReference type="ARBA" id="ARBA00022737"/>
    </source>
</evidence>
<keyword evidence="1 3" id="KW-0853">WD repeat</keyword>
<dbReference type="InterPro" id="IPR029058">
    <property type="entry name" value="AB_hydrolase_fold"/>
</dbReference>
<dbReference type="CDD" id="cd00200">
    <property type="entry name" value="WD40"/>
    <property type="match status" value="1"/>
</dbReference>
<feature type="region of interest" description="Disordered" evidence="4">
    <location>
        <begin position="264"/>
        <end position="284"/>
    </location>
</feature>
<dbReference type="Pfam" id="PF00400">
    <property type="entry name" value="WD40"/>
    <property type="match status" value="8"/>
</dbReference>
<dbReference type="OrthoDB" id="538223at2759"/>
<reference evidence="6" key="1">
    <citation type="journal article" date="2019" name="Environ. Microbiol.">
        <title>Fungal ecological strategies reflected in gene transcription - a case study of two litter decomposers.</title>
        <authorList>
            <person name="Barbi F."/>
            <person name="Kohler A."/>
            <person name="Barry K."/>
            <person name="Baskaran P."/>
            <person name="Daum C."/>
            <person name="Fauchery L."/>
            <person name="Ihrmark K."/>
            <person name="Kuo A."/>
            <person name="LaButti K."/>
            <person name="Lipzen A."/>
            <person name="Morin E."/>
            <person name="Grigoriev I.V."/>
            <person name="Henrissat B."/>
            <person name="Lindahl B."/>
            <person name="Martin F."/>
        </authorList>
    </citation>
    <scope>NUCLEOTIDE SEQUENCE</scope>
    <source>
        <strain evidence="6">JB14</strain>
    </source>
</reference>
<dbReference type="SUPFAM" id="SSF53474">
    <property type="entry name" value="alpha/beta-Hydrolases"/>
    <property type="match status" value="1"/>
</dbReference>
<evidence type="ECO:0000313" key="6">
    <source>
        <dbReference type="EMBL" id="KAE9395765.1"/>
    </source>
</evidence>
<dbReference type="PROSITE" id="PS50294">
    <property type="entry name" value="WD_REPEATS_REGION"/>
    <property type="match status" value="6"/>
</dbReference>
<evidence type="ECO:0000313" key="7">
    <source>
        <dbReference type="Proteomes" id="UP000799118"/>
    </source>
</evidence>
<dbReference type="Gene3D" id="2.130.10.10">
    <property type="entry name" value="YVTN repeat-like/Quinoprotein amine dehydrogenase"/>
    <property type="match status" value="3"/>
</dbReference>
<feature type="repeat" description="WD" evidence="3">
    <location>
        <begin position="773"/>
        <end position="814"/>
    </location>
</feature>
<feature type="repeat" description="WD" evidence="3">
    <location>
        <begin position="857"/>
        <end position="895"/>
    </location>
</feature>
<dbReference type="InterPro" id="IPR001680">
    <property type="entry name" value="WD40_rpt"/>
</dbReference>
<dbReference type="PROSITE" id="PS50082">
    <property type="entry name" value="WD_REPEATS_2"/>
    <property type="match status" value="7"/>
</dbReference>
<dbReference type="PROSITE" id="PS00678">
    <property type="entry name" value="WD_REPEATS_1"/>
    <property type="match status" value="2"/>
</dbReference>
<dbReference type="EMBL" id="ML769525">
    <property type="protein sequence ID" value="KAE9395765.1"/>
    <property type="molecule type" value="Genomic_DNA"/>
</dbReference>
<sequence>MNPHSAQSSGITTADLKSGTTKPNRADVGTCSNKCGRKRNLVVCIDGTSNKFGTRNTNIVELYCRLDKNTTQLTFYNSGIGAYPKPTSPSLKSWFHKVKELAFGTKFEKILLDAYRWLSEMYQPGDRIFLFGFSRGAYQVRVLAAMIEKVGLIEKGNAAQIPFAYELYLQTEDSTDASKSEIPAENSPEYMPWRFKTTFSRQDVHIHLVGVWDTVSSVGIVRPCKDLPLTTSGMKHVCYFRHALALDECRVKFLPEYVYGGVARDPKPKPSSKENGDSLSPLDLKPHTKEVWFSGSHSDIGGGNTINKNLNSYGPALRWMIHESIIVGLNVKPFSEGSEKAEKYLEKPTTNSLSGFWWLAEFYPWRQLSYKTQEGTIRRLHLGDGRQIVEGQMIHKSVYDGKGRDFKAHLPPEWKKVESSNIEPDLFEQACDNLDKLSVSLSTEGKESFDVRSFISRLKALLEISSSSEGRIFLLKSIKRLYDVWEKFSTGARPLDGYQFVVLHLIISILLNFAHSPERLHSKRIYKKFAVINALLNINLDESERRNEFLETFLTGELSCMSIKASDGKNTTCVAFSEDGTKAVTGAEKTVRVWNMDTGEELHVLPGHTHYIRSVAFSPDNTKIVSGSNDGTARVWNAITGEPCCILGGHEDWIRSVSFSPDGAKIVSGSDNGTIRVWDTVTGNQIYILKTHTDYIRSVTFSPDNSKIVSGSDDKTARIWNVLTGAELCVLAGHENRVAVVAFSPDSAKVVSGSIDETVRVWDAVTGKELHVLEGHTDCIRSVAFSPDNTKIVSASNDGTARVWNAITGEQCSILCGYEDRIRSVSFSPDGTKIVSGSDNGTIRVWNVSNGDELQVFNGHEGYVKFVAFSGDSKKIISGSWTGSEGSDETVRVWDAGWNEKRKEDLLQGKVQLNVEKDFLSLPWPAGPDATRDQTRVEPGIHLLK</sequence>
<evidence type="ECO:0000256" key="1">
    <source>
        <dbReference type="ARBA" id="ARBA00022574"/>
    </source>
</evidence>
<feature type="region of interest" description="Disordered" evidence="4">
    <location>
        <begin position="1"/>
        <end position="29"/>
    </location>
</feature>
<feature type="repeat" description="WD" evidence="3">
    <location>
        <begin position="647"/>
        <end position="688"/>
    </location>
</feature>
<keyword evidence="7" id="KW-1185">Reference proteome</keyword>
<dbReference type="InterPro" id="IPR018712">
    <property type="entry name" value="Tle1-like_cat"/>
</dbReference>
<feature type="compositionally biased region" description="Basic and acidic residues" evidence="4">
    <location>
        <begin position="264"/>
        <end position="276"/>
    </location>
</feature>
<feature type="repeat" description="WD" evidence="3">
    <location>
        <begin position="605"/>
        <end position="637"/>
    </location>
</feature>
<dbReference type="InterPro" id="IPR050349">
    <property type="entry name" value="WD_LIS1/nudF_dynein_reg"/>
</dbReference>
<dbReference type="PRINTS" id="PR00320">
    <property type="entry name" value="GPROTEINBRPT"/>
</dbReference>
<dbReference type="AlphaFoldDB" id="A0A6A4HFG1"/>
<keyword evidence="2" id="KW-0677">Repeat</keyword>
<protein>
    <submittedName>
        <fullName evidence="6">YVTN repeat-like/Quino protein amine dehydrogenase</fullName>
    </submittedName>
</protein>
<dbReference type="PANTHER" id="PTHR44129">
    <property type="entry name" value="WD REPEAT-CONTAINING PROTEIN POP1"/>
    <property type="match status" value="1"/>
</dbReference>
<organism evidence="6 7">
    <name type="scientific">Gymnopus androsaceus JB14</name>
    <dbReference type="NCBI Taxonomy" id="1447944"/>
    <lineage>
        <taxon>Eukaryota</taxon>
        <taxon>Fungi</taxon>
        <taxon>Dikarya</taxon>
        <taxon>Basidiomycota</taxon>
        <taxon>Agaricomycotina</taxon>
        <taxon>Agaricomycetes</taxon>
        <taxon>Agaricomycetidae</taxon>
        <taxon>Agaricales</taxon>
        <taxon>Marasmiineae</taxon>
        <taxon>Omphalotaceae</taxon>
        <taxon>Gymnopus</taxon>
    </lineage>
</organism>
<feature type="compositionally biased region" description="Polar residues" evidence="4">
    <location>
        <begin position="1"/>
        <end position="12"/>
    </location>
</feature>
<evidence type="ECO:0000256" key="4">
    <source>
        <dbReference type="SAM" id="MobiDB-lite"/>
    </source>
</evidence>
<dbReference type="SMART" id="SM00320">
    <property type="entry name" value="WD40"/>
    <property type="match status" value="8"/>
</dbReference>
<feature type="repeat" description="WD" evidence="3">
    <location>
        <begin position="815"/>
        <end position="856"/>
    </location>
</feature>
<dbReference type="InterPro" id="IPR015943">
    <property type="entry name" value="WD40/YVTN_repeat-like_dom_sf"/>
</dbReference>
<evidence type="ECO:0000256" key="3">
    <source>
        <dbReference type="PROSITE-ProRule" id="PRU00221"/>
    </source>
</evidence>
<dbReference type="InterPro" id="IPR019775">
    <property type="entry name" value="WD40_repeat_CS"/>
</dbReference>
<dbReference type="InterPro" id="IPR036322">
    <property type="entry name" value="WD40_repeat_dom_sf"/>
</dbReference>
<evidence type="ECO:0000259" key="5">
    <source>
        <dbReference type="Pfam" id="PF09994"/>
    </source>
</evidence>
<dbReference type="Pfam" id="PF09994">
    <property type="entry name" value="T6SS_Tle1-like_cat"/>
    <property type="match status" value="1"/>
</dbReference>